<evidence type="ECO:0000313" key="2">
    <source>
        <dbReference type="Proteomes" id="UP000824120"/>
    </source>
</evidence>
<organism evidence="1 2">
    <name type="scientific">Solanum commersonii</name>
    <name type="common">Commerson's wild potato</name>
    <name type="synonym">Commerson's nightshade</name>
    <dbReference type="NCBI Taxonomy" id="4109"/>
    <lineage>
        <taxon>Eukaryota</taxon>
        <taxon>Viridiplantae</taxon>
        <taxon>Streptophyta</taxon>
        <taxon>Embryophyta</taxon>
        <taxon>Tracheophyta</taxon>
        <taxon>Spermatophyta</taxon>
        <taxon>Magnoliopsida</taxon>
        <taxon>eudicotyledons</taxon>
        <taxon>Gunneridae</taxon>
        <taxon>Pentapetalae</taxon>
        <taxon>asterids</taxon>
        <taxon>lamiids</taxon>
        <taxon>Solanales</taxon>
        <taxon>Solanaceae</taxon>
        <taxon>Solanoideae</taxon>
        <taxon>Solaneae</taxon>
        <taxon>Solanum</taxon>
    </lineage>
</organism>
<name>A0A9J5Z1D3_SOLCO</name>
<protein>
    <submittedName>
        <fullName evidence="1">Uncharacterized protein</fullName>
    </submittedName>
</protein>
<dbReference type="AlphaFoldDB" id="A0A9J5Z1D3"/>
<dbReference type="Proteomes" id="UP000824120">
    <property type="component" value="Chromosome 5"/>
</dbReference>
<evidence type="ECO:0000313" key="1">
    <source>
        <dbReference type="EMBL" id="KAG5605727.1"/>
    </source>
</evidence>
<reference evidence="1 2" key="1">
    <citation type="submission" date="2020-09" db="EMBL/GenBank/DDBJ databases">
        <title>De no assembly of potato wild relative species, Solanum commersonii.</title>
        <authorList>
            <person name="Cho K."/>
        </authorList>
    </citation>
    <scope>NUCLEOTIDE SEQUENCE [LARGE SCALE GENOMIC DNA]</scope>
    <source>
        <strain evidence="1">LZ3.2</strain>
        <tissue evidence="1">Leaf</tissue>
    </source>
</reference>
<proteinExistence type="predicted"/>
<comment type="caution">
    <text evidence="1">The sequence shown here is derived from an EMBL/GenBank/DDBJ whole genome shotgun (WGS) entry which is preliminary data.</text>
</comment>
<dbReference type="EMBL" id="JACXVP010000005">
    <property type="protein sequence ID" value="KAG5605727.1"/>
    <property type="molecule type" value="Genomic_DNA"/>
</dbReference>
<keyword evidence="2" id="KW-1185">Reference proteome</keyword>
<gene>
    <name evidence="1" type="ORF">H5410_027219</name>
</gene>
<dbReference type="OrthoDB" id="1282595at2759"/>
<sequence>MLTLYHSQYLWSTQPSLVFDSLFFQYTLKHIPMWINSSYLYQIMLSRCIFKLHVGTRFPNYISLQLEHSAIACDIG</sequence>
<accession>A0A9J5Z1D3</accession>